<evidence type="ECO:0000313" key="3">
    <source>
        <dbReference type="Proteomes" id="UP001320513"/>
    </source>
</evidence>
<dbReference type="Proteomes" id="UP001320513">
    <property type="component" value="Unassembled WGS sequence"/>
</dbReference>
<gene>
    <name evidence="2" type="ORF">AUC61_13835</name>
</gene>
<proteinExistence type="predicted"/>
<name>A0ABS9ZM63_9PSED</name>
<sequence>MQSASFDPSATASVLLNAWRSGELLLELPAALRPVTLEQGYAAQNQLFKAAGGPRAGWKLGVGSPAAMRSGNLSRPLVGQLEQDRCHRSGVHLQMPAPTQVTIECEIAFILDRDLPPLSGRKIEPQDIRSTCVTFEVVRSRFTDRKTVGWPSFVADNVGFEALVIGESVCAGLDENALRELAETVVVYLDGEPRAKGLFDDTATNPLNSLTALFQHAAEYGITLQAGEIISTGAMCQPFDIVGSGHKLSARYFGKTLDFSV</sequence>
<comment type="caution">
    <text evidence="2">The sequence shown here is derived from an EMBL/GenBank/DDBJ whole genome shotgun (WGS) entry which is preliminary data.</text>
</comment>
<dbReference type="Gene3D" id="3.90.850.10">
    <property type="entry name" value="Fumarylacetoacetase-like, C-terminal domain"/>
    <property type="match status" value="1"/>
</dbReference>
<accession>A0ABS9ZM63</accession>
<keyword evidence="3" id="KW-1185">Reference proteome</keyword>
<protein>
    <submittedName>
        <fullName evidence="2">Hydratase</fullName>
    </submittedName>
</protein>
<reference evidence="2 3" key="1">
    <citation type="submission" date="2015-12" db="EMBL/GenBank/DDBJ databases">
        <title>Phylogenomics in the description of a new species in the Pseudomonas syringae group.</title>
        <authorList>
            <person name="Busquets A."/>
            <person name="Gomila M."/>
            <person name="Beiki F."/>
            <person name="Rahimian H."/>
            <person name="Mulet M."/>
            <person name="Sanchez D."/>
            <person name="Garcia-Valdes E."/>
            <person name="Lalucat J."/>
        </authorList>
    </citation>
    <scope>NUCLEOTIDE SEQUENCE [LARGE SCALE GENOMIC DNA]</scope>
    <source>
        <strain evidence="2 3">S25</strain>
    </source>
</reference>
<keyword evidence="1" id="KW-0058">Aromatic hydrocarbons catabolism</keyword>
<evidence type="ECO:0000313" key="2">
    <source>
        <dbReference type="EMBL" id="MCI8210617.1"/>
    </source>
</evidence>
<dbReference type="RefSeq" id="WP_340163295.1">
    <property type="nucleotide sequence ID" value="NZ_LOHG01000008.1"/>
</dbReference>
<dbReference type="InterPro" id="IPR050772">
    <property type="entry name" value="Hydratase-Decarb/MhpD_sf"/>
</dbReference>
<dbReference type="SUPFAM" id="SSF56529">
    <property type="entry name" value="FAH"/>
    <property type="match status" value="1"/>
</dbReference>
<dbReference type="EMBL" id="LOHG01000008">
    <property type="protein sequence ID" value="MCI8210617.1"/>
    <property type="molecule type" value="Genomic_DNA"/>
</dbReference>
<evidence type="ECO:0000256" key="1">
    <source>
        <dbReference type="ARBA" id="ARBA00022797"/>
    </source>
</evidence>
<dbReference type="InterPro" id="IPR036663">
    <property type="entry name" value="Fumarylacetoacetase_C_sf"/>
</dbReference>
<organism evidence="2 3">
    <name type="scientific">Pseudomonas maioricensis</name>
    <dbReference type="NCBI Taxonomy" id="1766623"/>
    <lineage>
        <taxon>Bacteria</taxon>
        <taxon>Pseudomonadati</taxon>
        <taxon>Pseudomonadota</taxon>
        <taxon>Gammaproteobacteria</taxon>
        <taxon>Pseudomonadales</taxon>
        <taxon>Pseudomonadaceae</taxon>
        <taxon>Pseudomonas</taxon>
    </lineage>
</organism>
<dbReference type="PANTHER" id="PTHR30143">
    <property type="entry name" value="ACID HYDRATASE"/>
    <property type="match status" value="1"/>
</dbReference>
<dbReference type="PANTHER" id="PTHR30143:SF0">
    <property type="entry name" value="2-KETO-4-PENTENOATE HYDRATASE"/>
    <property type="match status" value="1"/>
</dbReference>